<evidence type="ECO:0000256" key="1">
    <source>
        <dbReference type="SAM" id="Phobius"/>
    </source>
</evidence>
<accession>A0A0A6UMJ1</accession>
<keyword evidence="1" id="KW-0472">Membrane</keyword>
<dbReference type="Pfam" id="PF10825">
    <property type="entry name" value="DUF2752"/>
    <property type="match status" value="1"/>
</dbReference>
<organism evidence="2 3">
    <name type="scientific">Actinoplanes utahensis</name>
    <dbReference type="NCBI Taxonomy" id="1869"/>
    <lineage>
        <taxon>Bacteria</taxon>
        <taxon>Bacillati</taxon>
        <taxon>Actinomycetota</taxon>
        <taxon>Actinomycetes</taxon>
        <taxon>Micromonosporales</taxon>
        <taxon>Micromonosporaceae</taxon>
        <taxon>Actinoplanes</taxon>
    </lineage>
</organism>
<proteinExistence type="predicted"/>
<feature type="transmembrane region" description="Helical" evidence="1">
    <location>
        <begin position="110"/>
        <end position="127"/>
    </location>
</feature>
<gene>
    <name evidence="2" type="ORF">MB27_15245</name>
</gene>
<dbReference type="RefSeq" id="WP_043525184.1">
    <property type="nucleotide sequence ID" value="NZ_BAABKU010000018.1"/>
</dbReference>
<dbReference type="InterPro" id="IPR021215">
    <property type="entry name" value="DUF2752"/>
</dbReference>
<comment type="caution">
    <text evidence="2">The sequence shown here is derived from an EMBL/GenBank/DDBJ whole genome shotgun (WGS) entry which is preliminary data.</text>
</comment>
<dbReference type="Proteomes" id="UP000054537">
    <property type="component" value="Unassembled WGS sequence"/>
</dbReference>
<dbReference type="AlphaFoldDB" id="A0A0A6UMJ1"/>
<dbReference type="OrthoDB" id="5966662at2"/>
<sequence>MREFSVPERIGGFGSLVAVAAAVWPALVDATGVGLPCPLRTVTGVPCPGCGLTTAAVALVRGEFGEAFHANPLIFGLAAFTVAVGPLVALRASGVLRPPRPWSPVGRRRAGWIAGLLAAASWIFQLHRLEPSLPY</sequence>
<dbReference type="eggNOG" id="ENOG5033A4V">
    <property type="taxonomic scope" value="Bacteria"/>
</dbReference>
<reference evidence="2 3" key="1">
    <citation type="submission" date="2014-10" db="EMBL/GenBank/DDBJ databases">
        <title>Draft genome sequence of Actinoplanes utahensis NRRL 12052.</title>
        <authorList>
            <person name="Velasco-Bucheli B."/>
            <person name="del Cerro C."/>
            <person name="Hormigo D."/>
            <person name="Garcia J.L."/>
            <person name="Acebal C."/>
            <person name="Arroyo M."/>
            <person name="de la Mata I."/>
        </authorList>
    </citation>
    <scope>NUCLEOTIDE SEQUENCE [LARGE SCALE GENOMIC DNA]</scope>
    <source>
        <strain evidence="2 3">NRRL 12052</strain>
    </source>
</reference>
<name>A0A0A6UMJ1_ACTUT</name>
<evidence type="ECO:0000313" key="3">
    <source>
        <dbReference type="Proteomes" id="UP000054537"/>
    </source>
</evidence>
<keyword evidence="3" id="KW-1185">Reference proteome</keyword>
<keyword evidence="1" id="KW-1133">Transmembrane helix</keyword>
<evidence type="ECO:0008006" key="4">
    <source>
        <dbReference type="Google" id="ProtNLM"/>
    </source>
</evidence>
<protein>
    <recommendedName>
        <fullName evidence="4">DUF2752 domain-containing protein</fullName>
    </recommendedName>
</protein>
<feature type="transmembrane region" description="Helical" evidence="1">
    <location>
        <begin position="73"/>
        <end position="90"/>
    </location>
</feature>
<dbReference type="STRING" id="1869.MB27_15245"/>
<dbReference type="EMBL" id="JRTT01000016">
    <property type="protein sequence ID" value="KHD76651.1"/>
    <property type="molecule type" value="Genomic_DNA"/>
</dbReference>
<evidence type="ECO:0000313" key="2">
    <source>
        <dbReference type="EMBL" id="KHD76651.1"/>
    </source>
</evidence>
<keyword evidence="1" id="KW-0812">Transmembrane</keyword>